<accession>A0A545UDV4</accession>
<dbReference type="EMBL" id="VIKS01000007">
    <property type="protein sequence ID" value="TQV87626.1"/>
    <property type="molecule type" value="Genomic_DNA"/>
</dbReference>
<sequence>MGKLQIGDDLVIDRNQRTIYKNGTELALPERSYRLLLALVENSPEIVSHDKLIEAVWQEQVVSDENLKQRISRLRRSLADTSETATYIVAERGIGYRCIAPVKQLVETEIKPVPTIQQTDKLSAPNKLLSRLTNFKVLMGFGLILLAGFIIIFWHPNATIAPDAKIGDFTARDYNNQAKEYYYRFKPQDNKTAIKLYQKAVATNPNDSLAYSGLANAYAQGYYQFGQNEDWLQQSIHYSRRAIETEPEQPWGYKSLGLGLHLGGQFEQSLAAYNQAIKLAPWWSGPVNNSSLVHLEAGRLVLAYQDAVTAVKMDPTDPIPYLFLGLCYRDLDMSEHALSAIEKSVELKPDYLLAHNYLAEYYLIVGNDKKAEELLSQTLQQAPENQFSFWLNAQLYLRQGNQSKAAQNFARAAELGGRYQLPAKINLAIINRETGQLDQFYQALETKINQGNIWSELVFSQALILTANGDFQSAVAKLQKAIDSGLSHAYRLQNSTLFESIADQSEIKSLILKLDNRKKAFRQKVMQLEKNQKVL</sequence>
<keyword evidence="7" id="KW-1185">Reference proteome</keyword>
<dbReference type="SUPFAM" id="SSF46894">
    <property type="entry name" value="C-terminal effector domain of the bipartite response regulators"/>
    <property type="match status" value="1"/>
</dbReference>
<dbReference type="Pfam" id="PF13181">
    <property type="entry name" value="TPR_8"/>
    <property type="match status" value="1"/>
</dbReference>
<dbReference type="OrthoDB" id="6113168at2"/>
<dbReference type="Gene3D" id="1.25.40.10">
    <property type="entry name" value="Tetratricopeptide repeat domain"/>
    <property type="match status" value="2"/>
</dbReference>
<evidence type="ECO:0000313" key="7">
    <source>
        <dbReference type="Proteomes" id="UP000315439"/>
    </source>
</evidence>
<dbReference type="PANTHER" id="PTHR12558:SF13">
    <property type="entry name" value="CELL DIVISION CYCLE PROTEIN 27 HOMOLOG"/>
    <property type="match status" value="1"/>
</dbReference>
<dbReference type="InterPro" id="IPR001867">
    <property type="entry name" value="OmpR/PhoB-type_DNA-bd"/>
</dbReference>
<dbReference type="InterPro" id="IPR019734">
    <property type="entry name" value="TPR_rpt"/>
</dbReference>
<organism evidence="6 7">
    <name type="scientific">Aliikangiella coralliicola</name>
    <dbReference type="NCBI Taxonomy" id="2592383"/>
    <lineage>
        <taxon>Bacteria</taxon>
        <taxon>Pseudomonadati</taxon>
        <taxon>Pseudomonadota</taxon>
        <taxon>Gammaproteobacteria</taxon>
        <taxon>Oceanospirillales</taxon>
        <taxon>Pleioneaceae</taxon>
        <taxon>Aliikangiella</taxon>
    </lineage>
</organism>
<evidence type="ECO:0000256" key="4">
    <source>
        <dbReference type="SAM" id="Phobius"/>
    </source>
</evidence>
<reference evidence="6 7" key="1">
    <citation type="submission" date="2019-07" db="EMBL/GenBank/DDBJ databases">
        <title>Draft genome for Aliikangiella sp. M105.</title>
        <authorList>
            <person name="Wang G."/>
        </authorList>
    </citation>
    <scope>NUCLEOTIDE SEQUENCE [LARGE SCALE GENOMIC DNA]</scope>
    <source>
        <strain evidence="6 7">M105</strain>
    </source>
</reference>
<dbReference type="GO" id="GO:0006355">
    <property type="term" value="P:regulation of DNA-templated transcription"/>
    <property type="evidence" value="ECO:0007669"/>
    <property type="project" value="InterPro"/>
</dbReference>
<feature type="domain" description="OmpR/PhoB-type" evidence="5">
    <location>
        <begin position="1"/>
        <end position="100"/>
    </location>
</feature>
<dbReference type="GO" id="GO:0003677">
    <property type="term" value="F:DNA binding"/>
    <property type="evidence" value="ECO:0007669"/>
    <property type="project" value="UniProtKB-UniRule"/>
</dbReference>
<evidence type="ECO:0000313" key="6">
    <source>
        <dbReference type="EMBL" id="TQV87626.1"/>
    </source>
</evidence>
<gene>
    <name evidence="6" type="ORF">FLL46_12205</name>
</gene>
<keyword evidence="4" id="KW-0472">Membrane</keyword>
<dbReference type="Gene3D" id="1.10.10.10">
    <property type="entry name" value="Winged helix-like DNA-binding domain superfamily/Winged helix DNA-binding domain"/>
    <property type="match status" value="1"/>
</dbReference>
<dbReference type="InterPro" id="IPR011990">
    <property type="entry name" value="TPR-like_helical_dom_sf"/>
</dbReference>
<feature type="transmembrane region" description="Helical" evidence="4">
    <location>
        <begin position="137"/>
        <end position="155"/>
    </location>
</feature>
<dbReference type="PROSITE" id="PS51755">
    <property type="entry name" value="OMPR_PHOB"/>
    <property type="match status" value="1"/>
</dbReference>
<evidence type="ECO:0000256" key="3">
    <source>
        <dbReference type="PROSITE-ProRule" id="PRU01091"/>
    </source>
</evidence>
<name>A0A545UDV4_9GAMM</name>
<keyword evidence="2" id="KW-0802">TPR repeat</keyword>
<dbReference type="SUPFAM" id="SSF48452">
    <property type="entry name" value="TPR-like"/>
    <property type="match status" value="1"/>
</dbReference>
<dbReference type="SUPFAM" id="SSF81901">
    <property type="entry name" value="HCP-like"/>
    <property type="match status" value="1"/>
</dbReference>
<dbReference type="GO" id="GO:0000160">
    <property type="term" value="P:phosphorelay signal transduction system"/>
    <property type="evidence" value="ECO:0007669"/>
    <property type="project" value="InterPro"/>
</dbReference>
<feature type="repeat" description="TPR" evidence="2">
    <location>
        <begin position="318"/>
        <end position="351"/>
    </location>
</feature>
<keyword evidence="1 3" id="KW-0238">DNA-binding</keyword>
<dbReference type="InterPro" id="IPR036388">
    <property type="entry name" value="WH-like_DNA-bd_sf"/>
</dbReference>
<dbReference type="Proteomes" id="UP000315439">
    <property type="component" value="Unassembled WGS sequence"/>
</dbReference>
<dbReference type="PANTHER" id="PTHR12558">
    <property type="entry name" value="CELL DIVISION CYCLE 16,23,27"/>
    <property type="match status" value="1"/>
</dbReference>
<dbReference type="AlphaFoldDB" id="A0A545UDV4"/>
<evidence type="ECO:0000256" key="1">
    <source>
        <dbReference type="ARBA" id="ARBA00023125"/>
    </source>
</evidence>
<feature type="DNA-binding region" description="OmpR/PhoB-type" evidence="3">
    <location>
        <begin position="1"/>
        <end position="100"/>
    </location>
</feature>
<evidence type="ECO:0000259" key="5">
    <source>
        <dbReference type="PROSITE" id="PS51755"/>
    </source>
</evidence>
<keyword evidence="4" id="KW-1133">Transmembrane helix</keyword>
<dbReference type="CDD" id="cd00383">
    <property type="entry name" value="trans_reg_C"/>
    <property type="match status" value="1"/>
</dbReference>
<keyword evidence="4" id="KW-0812">Transmembrane</keyword>
<comment type="caution">
    <text evidence="6">The sequence shown here is derived from an EMBL/GenBank/DDBJ whole genome shotgun (WGS) entry which is preliminary data.</text>
</comment>
<dbReference type="Pfam" id="PF00486">
    <property type="entry name" value="Trans_reg_C"/>
    <property type="match status" value="1"/>
</dbReference>
<evidence type="ECO:0000256" key="2">
    <source>
        <dbReference type="PROSITE-ProRule" id="PRU00339"/>
    </source>
</evidence>
<dbReference type="PROSITE" id="PS50005">
    <property type="entry name" value="TPR"/>
    <property type="match status" value="1"/>
</dbReference>
<dbReference type="SMART" id="SM00862">
    <property type="entry name" value="Trans_reg_C"/>
    <property type="match status" value="1"/>
</dbReference>
<protein>
    <recommendedName>
        <fullName evidence="5">OmpR/PhoB-type domain-containing protein</fullName>
    </recommendedName>
</protein>
<proteinExistence type="predicted"/>
<dbReference type="RefSeq" id="WP_142893804.1">
    <property type="nucleotide sequence ID" value="NZ_ML660164.1"/>
</dbReference>
<dbReference type="InterPro" id="IPR016032">
    <property type="entry name" value="Sig_transdc_resp-reg_C-effctor"/>
</dbReference>
<dbReference type="SMART" id="SM00028">
    <property type="entry name" value="TPR"/>
    <property type="match status" value="6"/>
</dbReference>